<dbReference type="PANTHER" id="PTHR47679:SF1">
    <property type="entry name" value="PROTEIN TORNADO 1"/>
    <property type="match status" value="1"/>
</dbReference>
<organism evidence="1 2">
    <name type="scientific">Marchantia polymorpha subsp. ruderalis</name>
    <dbReference type="NCBI Taxonomy" id="1480154"/>
    <lineage>
        <taxon>Eukaryota</taxon>
        <taxon>Viridiplantae</taxon>
        <taxon>Streptophyta</taxon>
        <taxon>Embryophyta</taxon>
        <taxon>Marchantiophyta</taxon>
        <taxon>Marchantiopsida</taxon>
        <taxon>Marchantiidae</taxon>
        <taxon>Marchantiales</taxon>
        <taxon>Marchantiaceae</taxon>
        <taxon>Marchantia</taxon>
    </lineage>
</organism>
<reference evidence="1" key="1">
    <citation type="submission" date="2016-03" db="EMBL/GenBank/DDBJ databases">
        <title>Mechanisms controlling the formation of the plant cell surface in tip-growing cells are functionally conserved among land plants.</title>
        <authorList>
            <person name="Honkanen S."/>
            <person name="Jones V.A."/>
            <person name="Morieri G."/>
            <person name="Champion C."/>
            <person name="Hetherington A.J."/>
            <person name="Kelly S."/>
            <person name="Saint-Marcoux D."/>
            <person name="Proust H."/>
            <person name="Prescott H."/>
            <person name="Dolan L."/>
        </authorList>
    </citation>
    <scope>NUCLEOTIDE SEQUENCE [LARGE SCALE GENOMIC DNA]</scope>
    <source>
        <tissue evidence="1">Whole gametophyte</tissue>
    </source>
</reference>
<evidence type="ECO:0000313" key="1">
    <source>
        <dbReference type="EMBL" id="OAE27309.1"/>
    </source>
</evidence>
<gene>
    <name evidence="1" type="ORF">AXG93_2817s1140</name>
</gene>
<name>A0A176W2Q1_MARPO</name>
<comment type="caution">
    <text evidence="1">The sequence shown here is derived from an EMBL/GenBank/DDBJ whole genome shotgun (WGS) entry which is preliminary data.</text>
</comment>
<dbReference type="Gene3D" id="3.80.10.10">
    <property type="entry name" value="Ribonuclease Inhibitor"/>
    <property type="match status" value="1"/>
</dbReference>
<dbReference type="SUPFAM" id="SSF52047">
    <property type="entry name" value="RNI-like"/>
    <property type="match status" value="1"/>
</dbReference>
<sequence>MESWCLQVGKILNTSSVTELQVRDCFLSARCWLNLASGLRGNPDSKLQWLELYDAWWKDTSAGKYVADMINRAPLLETLRLGGYYGNMEDETVGILSQVLIQSSSLRELAVDQVKWGPALLKALAGDDGNRSIECLRLRSACMPHSDFVSWTRGLGDCLGKLLTCKPFWKEMELHFLEMSPEEWHQLGEVIRDNATATTILVAFNLVDGDQWKSIEALAFSAMSDVKDPTVELHLYTFSDRVNDMRGNHLTRLDLCDTERDEEAFRDLMGVLQVNLGLREIDVSRTSWARDGKAAQIQETLKQNEKRAVYMSVFREANLTFGDAKVGRLFLCGSPRPDPNWLTNTFFDELIALDQNFQAQESEYSKRASTYTSKDGFVSESVFARLIEEFVRKQPHQQRGCPGVALVLGVIQTFCVEMLIPSHLRGAILIEKLKSNFIRSINDKLEEMSLERSHLMEKEELFHYEHCWPPIERHIGGIFERARDLLCESDVEALVDEIRQKRIVELKSLQEGIISVDNDLAQCYPEAENMVSYSNLPPMKDPKPLTFRCLSRASTSVKNPSVETQLVLSKMHKLIQMVHGLNERLRSVQSILERLAMKMGQIFSLHQDFAVNAKCIHV</sequence>
<accession>A0A176W2Q1</accession>
<dbReference type="PANTHER" id="PTHR47679">
    <property type="entry name" value="PROTEIN TORNADO 1"/>
    <property type="match status" value="1"/>
</dbReference>
<protein>
    <submittedName>
        <fullName evidence="1">Uncharacterized protein</fullName>
    </submittedName>
</protein>
<dbReference type="InterPro" id="IPR032675">
    <property type="entry name" value="LRR_dom_sf"/>
</dbReference>
<proteinExistence type="predicted"/>
<dbReference type="AlphaFoldDB" id="A0A176W2Q1"/>
<dbReference type="EMBL" id="LVLJ01001921">
    <property type="protein sequence ID" value="OAE27309.1"/>
    <property type="molecule type" value="Genomic_DNA"/>
</dbReference>
<keyword evidence="2" id="KW-1185">Reference proteome</keyword>
<evidence type="ECO:0000313" key="2">
    <source>
        <dbReference type="Proteomes" id="UP000077202"/>
    </source>
</evidence>
<dbReference type="Proteomes" id="UP000077202">
    <property type="component" value="Unassembled WGS sequence"/>
</dbReference>